<gene>
    <name evidence="1" type="primary">Necator_chrII.g7520</name>
    <name evidence="1" type="ORF">RB195_019726</name>
</gene>
<proteinExistence type="predicted"/>
<dbReference type="Proteomes" id="UP001303046">
    <property type="component" value="Unassembled WGS sequence"/>
</dbReference>
<comment type="caution">
    <text evidence="1">The sequence shown here is derived from an EMBL/GenBank/DDBJ whole genome shotgun (WGS) entry which is preliminary data.</text>
</comment>
<evidence type="ECO:0000313" key="2">
    <source>
        <dbReference type="Proteomes" id="UP001303046"/>
    </source>
</evidence>
<dbReference type="EMBL" id="JAVFWL010000002">
    <property type="protein sequence ID" value="KAK6737203.1"/>
    <property type="molecule type" value="Genomic_DNA"/>
</dbReference>
<reference evidence="1 2" key="1">
    <citation type="submission" date="2023-08" db="EMBL/GenBank/DDBJ databases">
        <title>A Necator americanus chromosomal reference genome.</title>
        <authorList>
            <person name="Ilik V."/>
            <person name="Petrzelkova K.J."/>
            <person name="Pardy F."/>
            <person name="Fuh T."/>
            <person name="Niatou-Singa F.S."/>
            <person name="Gouil Q."/>
            <person name="Baker L."/>
            <person name="Ritchie M.E."/>
            <person name="Jex A.R."/>
            <person name="Gazzola D."/>
            <person name="Li H."/>
            <person name="Toshio Fujiwara R."/>
            <person name="Zhan B."/>
            <person name="Aroian R.V."/>
            <person name="Pafco B."/>
            <person name="Schwarz E.M."/>
        </authorList>
    </citation>
    <scope>NUCLEOTIDE SEQUENCE [LARGE SCALE GENOMIC DNA]</scope>
    <source>
        <strain evidence="1 2">Aroian</strain>
        <tissue evidence="1">Whole animal</tissue>
    </source>
</reference>
<organism evidence="1 2">
    <name type="scientific">Necator americanus</name>
    <name type="common">Human hookworm</name>
    <dbReference type="NCBI Taxonomy" id="51031"/>
    <lineage>
        <taxon>Eukaryota</taxon>
        <taxon>Metazoa</taxon>
        <taxon>Ecdysozoa</taxon>
        <taxon>Nematoda</taxon>
        <taxon>Chromadorea</taxon>
        <taxon>Rhabditida</taxon>
        <taxon>Rhabditina</taxon>
        <taxon>Rhabditomorpha</taxon>
        <taxon>Strongyloidea</taxon>
        <taxon>Ancylostomatidae</taxon>
        <taxon>Bunostominae</taxon>
        <taxon>Necator</taxon>
    </lineage>
</organism>
<keyword evidence="2" id="KW-1185">Reference proteome</keyword>
<name>A0ABR1CFK1_NECAM</name>
<evidence type="ECO:0000313" key="1">
    <source>
        <dbReference type="EMBL" id="KAK6737203.1"/>
    </source>
</evidence>
<protein>
    <submittedName>
        <fullName evidence="1">Uncharacterized protein</fullName>
    </submittedName>
</protein>
<accession>A0ABR1CFK1</accession>
<sequence>MRNDPNASHIEWLLLNTSCRKALQEDLPKYREKKILEAAQRRTSLKKCSRDLGEYNIPLAALLSEDGTGTSSHREMKIITERLYSNLFRSSTPGPSPIITTGEAPPRNHFSLRKYESLSRAWNLAQPPDLILYQQTFFGLHPLHVILAVLMTSYLRKDRIPDKWKISRTVLIHKKGDREDLRYAC</sequence>